<gene>
    <name evidence="3" type="ORF">CCHR01_18226</name>
</gene>
<dbReference type="AlphaFoldDB" id="A0AAD9E8U5"/>
<dbReference type="PANTHER" id="PTHR24148:SF64">
    <property type="entry name" value="HETEROKARYON INCOMPATIBILITY DOMAIN-CONTAINING PROTEIN"/>
    <property type="match status" value="1"/>
</dbReference>
<evidence type="ECO:0000313" key="4">
    <source>
        <dbReference type="Proteomes" id="UP001243330"/>
    </source>
</evidence>
<dbReference type="InterPro" id="IPR010730">
    <property type="entry name" value="HET"/>
</dbReference>
<name>A0AAD9E8U5_9PEZI</name>
<feature type="domain" description="Heterokaryon incompatibility" evidence="2">
    <location>
        <begin position="227"/>
        <end position="394"/>
    </location>
</feature>
<accession>A0AAD9E8U5</accession>
<comment type="caution">
    <text evidence="3">The sequence shown here is derived from an EMBL/GenBank/DDBJ whole genome shotgun (WGS) entry which is preliminary data.</text>
</comment>
<reference evidence="3" key="1">
    <citation type="submission" date="2023-01" db="EMBL/GenBank/DDBJ databases">
        <title>Colletotrichum chrysophilum M932 genome sequence.</title>
        <authorList>
            <person name="Baroncelli R."/>
        </authorList>
    </citation>
    <scope>NUCLEOTIDE SEQUENCE</scope>
    <source>
        <strain evidence="3">M932</strain>
    </source>
</reference>
<evidence type="ECO:0000259" key="2">
    <source>
        <dbReference type="Pfam" id="PF06985"/>
    </source>
</evidence>
<organism evidence="3 4">
    <name type="scientific">Colletotrichum chrysophilum</name>
    <dbReference type="NCBI Taxonomy" id="1836956"/>
    <lineage>
        <taxon>Eukaryota</taxon>
        <taxon>Fungi</taxon>
        <taxon>Dikarya</taxon>
        <taxon>Ascomycota</taxon>
        <taxon>Pezizomycotina</taxon>
        <taxon>Sordariomycetes</taxon>
        <taxon>Hypocreomycetidae</taxon>
        <taxon>Glomerellales</taxon>
        <taxon>Glomerellaceae</taxon>
        <taxon>Colletotrichum</taxon>
        <taxon>Colletotrichum gloeosporioides species complex</taxon>
    </lineage>
</organism>
<keyword evidence="4" id="KW-1185">Reference proteome</keyword>
<dbReference type="Pfam" id="PF06985">
    <property type="entry name" value="HET"/>
    <property type="match status" value="1"/>
</dbReference>
<evidence type="ECO:0000256" key="1">
    <source>
        <dbReference type="SAM" id="MobiDB-lite"/>
    </source>
</evidence>
<dbReference type="InterPro" id="IPR052895">
    <property type="entry name" value="HetReg/Transcr_Mod"/>
</dbReference>
<protein>
    <submittedName>
        <fullName evidence="3">Heterokaryon incompatibility protein</fullName>
    </submittedName>
</protein>
<feature type="region of interest" description="Disordered" evidence="1">
    <location>
        <begin position="752"/>
        <end position="782"/>
    </location>
</feature>
<feature type="compositionally biased region" description="Acidic residues" evidence="1">
    <location>
        <begin position="761"/>
        <end position="775"/>
    </location>
</feature>
<sequence>MSVVMKSVVNSDDGRTVTAIVNRSELVESCQCCPARPYLEIDVPHEMISVEKLTIVTISHDQGFSNTEEADRGTYNSSFTWFEVVVISESNHERSPAKDVQRNVHASRERKRHENVYDVRDDDDTRRWLSTIHGGDTIQLVMRAEFPAWVNYCYEAEIKLVGTAVDSDTIRPSFEASVTSKSPNIYTALNQSSRDIRVLAISPASFNEPIHCSLKIMSLDDDKIQSYDALSYCWGNLPADKFIELDVESLSAEGGEEHQLALSTTLFEALRHLRPQTGYPKLLWVDFICINQSDLVERAAQVGIMPKIYSRAEKVHVWLGSSDVVTQRVMRDVMDVASRYDDGSIEADEGQTEKIKQRHGPVFPGHLEDRMLTFVSDWRSCDFAWFRRTWVLQEVANSKAAVVHCGRDVVPWSVILRLADCFIKAKRITSLFRYSIMPPIFTSLFRLENNVVVDAPRISGRGILEILVAGHDLEASDPKDKIFALLQFGRETSELERLPSLIRPDYTKSVARVFADFTRWWIMTHKSLRVLSAVHTNKDRAWQQMSSGLPADVDSLNRPTWCFWHGGASSWAKATLALSETTPYRSSGDSVPDMALLAEDVDEPMHLRLRGVRVCTVESIQLYPMFRRTSTGEMEKAFFRIFDPTGLQKTWIWSREEQTIPPPSNAFEDEDSLNRLGEHYSAHWQFVRQTGGAVPCCSPCHFRGIKCRRIRKEDGEDFACGLCPNNARVSDVVVLLEGGNVPYLLRRLPDCGSPGKRKEDDDNGDERDEREQEESPDGHTLFPENFQFVGECFADGYMNGEAWKSLVSDLGSSGLETFTLV</sequence>
<dbReference type="PANTHER" id="PTHR24148">
    <property type="entry name" value="ANKYRIN REPEAT DOMAIN-CONTAINING PROTEIN 39 HOMOLOG-RELATED"/>
    <property type="match status" value="1"/>
</dbReference>
<dbReference type="EMBL" id="JAQOWY010000713">
    <property type="protein sequence ID" value="KAK1839148.1"/>
    <property type="molecule type" value="Genomic_DNA"/>
</dbReference>
<dbReference type="Proteomes" id="UP001243330">
    <property type="component" value="Unassembled WGS sequence"/>
</dbReference>
<evidence type="ECO:0000313" key="3">
    <source>
        <dbReference type="EMBL" id="KAK1839148.1"/>
    </source>
</evidence>
<proteinExistence type="predicted"/>